<accession>A0ABC8LKV7</accession>
<gene>
    <name evidence="3" type="ORF">ERUC_LOCUS36812</name>
</gene>
<sequence length="379" mass="42863">MFNSKADKPPRKYRISRRQPPSLSSLPDEIVVKCLALVPRSYHLSLSWVSKNIRSLVRSSEFEGLRSIPHKSSLYVCFQEDDITSHWFTLRPTEETATTGTEYRLVPNPIPFSPHKYGSSTVVVGSNIYFIGGGGSRQPSTDLWILDTQSGNITQGPSMSVPREKAEAAVGVIDGKIYVIGGGVSDYERFHEEIQVEVYDLKSETWKLAGMEKVRKTSRCSAAVERKIYMVEFEEINVYNPRKCERKRLALMVSQRLEKGGRKDMLSDTELCVCVVEDVLYAFFDRSGIMWFNTKLNVWRRLLGPDGEELPFILHAEAMAEYDDGKLVVFYILRDKDVRCMLVSLHRAGDMICGTVDWSGSVGTVPYSSNFLHCLAVSN</sequence>
<dbReference type="SUPFAM" id="SSF117281">
    <property type="entry name" value="Kelch motif"/>
    <property type="match status" value="1"/>
</dbReference>
<evidence type="ECO:0000313" key="3">
    <source>
        <dbReference type="EMBL" id="CAH8384329.1"/>
    </source>
</evidence>
<comment type="caution">
    <text evidence="3">The sequence shown here is derived from an EMBL/GenBank/DDBJ whole genome shotgun (WGS) entry which is preliminary data.</text>
</comment>
<dbReference type="Proteomes" id="UP001642260">
    <property type="component" value="Unassembled WGS sequence"/>
</dbReference>
<dbReference type="SMART" id="SM00612">
    <property type="entry name" value="Kelch"/>
    <property type="match status" value="2"/>
</dbReference>
<evidence type="ECO:0000313" key="4">
    <source>
        <dbReference type="Proteomes" id="UP001642260"/>
    </source>
</evidence>
<dbReference type="PROSITE" id="PS50181">
    <property type="entry name" value="FBOX"/>
    <property type="match status" value="1"/>
</dbReference>
<name>A0ABC8LKV7_ERUVS</name>
<dbReference type="PANTHER" id="PTHR24414:SF194">
    <property type="entry name" value="BNAANNG04010D PROTEIN"/>
    <property type="match status" value="1"/>
</dbReference>
<dbReference type="Pfam" id="PF00646">
    <property type="entry name" value="F-box"/>
    <property type="match status" value="1"/>
</dbReference>
<dbReference type="PANTHER" id="PTHR24414">
    <property type="entry name" value="F-BOX/KELCH-REPEAT PROTEIN SKIP4"/>
    <property type="match status" value="1"/>
</dbReference>
<dbReference type="AlphaFoldDB" id="A0ABC8LKV7"/>
<organism evidence="3 4">
    <name type="scientific">Eruca vesicaria subsp. sativa</name>
    <name type="common">Garden rocket</name>
    <name type="synonym">Eruca sativa</name>
    <dbReference type="NCBI Taxonomy" id="29727"/>
    <lineage>
        <taxon>Eukaryota</taxon>
        <taxon>Viridiplantae</taxon>
        <taxon>Streptophyta</taxon>
        <taxon>Embryophyta</taxon>
        <taxon>Tracheophyta</taxon>
        <taxon>Spermatophyta</taxon>
        <taxon>Magnoliopsida</taxon>
        <taxon>eudicotyledons</taxon>
        <taxon>Gunneridae</taxon>
        <taxon>Pentapetalae</taxon>
        <taxon>rosids</taxon>
        <taxon>malvids</taxon>
        <taxon>Brassicales</taxon>
        <taxon>Brassicaceae</taxon>
        <taxon>Brassiceae</taxon>
        <taxon>Eruca</taxon>
    </lineage>
</organism>
<protein>
    <recommendedName>
        <fullName evidence="2">F-box domain-containing protein</fullName>
    </recommendedName>
</protein>
<dbReference type="EMBL" id="CAKOAT010612932">
    <property type="protein sequence ID" value="CAH8384329.1"/>
    <property type="molecule type" value="Genomic_DNA"/>
</dbReference>
<reference evidence="3 4" key="1">
    <citation type="submission" date="2022-03" db="EMBL/GenBank/DDBJ databases">
        <authorList>
            <person name="Macdonald S."/>
            <person name="Ahmed S."/>
            <person name="Newling K."/>
        </authorList>
    </citation>
    <scope>NUCLEOTIDE SEQUENCE [LARGE SCALE GENOMIC DNA]</scope>
</reference>
<proteinExistence type="predicted"/>
<dbReference type="CDD" id="cd22152">
    <property type="entry name" value="F-box_AtAFR-like"/>
    <property type="match status" value="1"/>
</dbReference>
<dbReference type="InterPro" id="IPR050354">
    <property type="entry name" value="F-box/kelch-repeat_ARATH"/>
</dbReference>
<dbReference type="InterPro" id="IPR001810">
    <property type="entry name" value="F-box_dom"/>
</dbReference>
<evidence type="ECO:0000259" key="2">
    <source>
        <dbReference type="PROSITE" id="PS50181"/>
    </source>
</evidence>
<dbReference type="InterPro" id="IPR006652">
    <property type="entry name" value="Kelch_1"/>
</dbReference>
<dbReference type="InterPro" id="IPR036047">
    <property type="entry name" value="F-box-like_dom_sf"/>
</dbReference>
<feature type="domain" description="F-box" evidence="2">
    <location>
        <begin position="20"/>
        <end position="65"/>
    </location>
</feature>
<dbReference type="InterPro" id="IPR015915">
    <property type="entry name" value="Kelch-typ_b-propeller"/>
</dbReference>
<keyword evidence="4" id="KW-1185">Reference proteome</keyword>
<dbReference type="Gene3D" id="2.120.10.80">
    <property type="entry name" value="Kelch-type beta propeller"/>
    <property type="match status" value="1"/>
</dbReference>
<feature type="region of interest" description="Disordered" evidence="1">
    <location>
        <begin position="1"/>
        <end position="23"/>
    </location>
</feature>
<dbReference type="Pfam" id="PF25210">
    <property type="entry name" value="Kelch_FKB95"/>
    <property type="match status" value="1"/>
</dbReference>
<evidence type="ECO:0000256" key="1">
    <source>
        <dbReference type="SAM" id="MobiDB-lite"/>
    </source>
</evidence>
<dbReference type="SUPFAM" id="SSF81383">
    <property type="entry name" value="F-box domain"/>
    <property type="match status" value="1"/>
</dbReference>
<feature type="compositionally biased region" description="Basic and acidic residues" evidence="1">
    <location>
        <begin position="1"/>
        <end position="10"/>
    </location>
</feature>
<dbReference type="InterPro" id="IPR057499">
    <property type="entry name" value="Kelch_FKB95"/>
</dbReference>